<gene>
    <name evidence="2" type="ORF">BJG266_LOCUS17353</name>
    <name evidence="3" type="ORF">QVE165_LOCUS18278</name>
</gene>
<dbReference type="InterPro" id="IPR031937">
    <property type="entry name" value="PNISR"/>
</dbReference>
<comment type="caution">
    <text evidence="2">The sequence shown here is derived from an EMBL/GenBank/DDBJ whole genome shotgun (WGS) entry which is preliminary data.</text>
</comment>
<feature type="region of interest" description="Disordered" evidence="1">
    <location>
        <begin position="496"/>
        <end position="590"/>
    </location>
</feature>
<dbReference type="UniPathway" id="UPA00378"/>
<dbReference type="PANTHER" id="PTHR45691">
    <property type="entry name" value="PROTEIN DIAPHANOUS"/>
    <property type="match status" value="1"/>
</dbReference>
<keyword evidence="4" id="KW-1185">Reference proteome</keyword>
<dbReference type="PANTHER" id="PTHR45691:SF6">
    <property type="entry name" value="PROTEIN DIAPHANOUS"/>
    <property type="match status" value="1"/>
</dbReference>
<dbReference type="EMBL" id="CAJNOI010000084">
    <property type="protein sequence ID" value="CAF1027672.1"/>
    <property type="molecule type" value="Genomic_DNA"/>
</dbReference>
<dbReference type="GO" id="GO:0030041">
    <property type="term" value="P:actin filament polymerization"/>
    <property type="evidence" value="ECO:0007669"/>
    <property type="project" value="TreeGrafter"/>
</dbReference>
<dbReference type="EMBL" id="CAJNOM010000108">
    <property type="protein sequence ID" value="CAF1063397.1"/>
    <property type="molecule type" value="Genomic_DNA"/>
</dbReference>
<dbReference type="Proteomes" id="UP000663832">
    <property type="component" value="Unassembled WGS sequence"/>
</dbReference>
<dbReference type="OrthoDB" id="19639at2759"/>
<feature type="region of interest" description="Disordered" evidence="1">
    <location>
        <begin position="251"/>
        <end position="409"/>
    </location>
</feature>
<sequence length="832" mass="93843">MFNTNWPLNHNTSTANVDWSALADTWMQQREQQVHWQQAPLPLPPPPPQFLLGAPPIPPPGPPPIGMTFPPLPPTQLGMAPHHHQLQVGSNTTQESLTMTNIENVQWRPPPPPPPPPPFVMSGGPQWRPNTNNNQPLFPIQPDIAPSFGGRNFWPPGSVGQQVAPPPVPPPVPPPPPPLPPISSQSSHMPPQYSTSSFQHPPIDKRMMNTSFNTSIPSLMDLPSSYGPKTVSPPVPPIPSVPILPVEPISIPTANIPSGNNTNAKRRKIPAWIRDELSRHEKEKEKKMHNTSNNNLSMNDSSSKFDVDDEEDSENEKNDRVMNESPTTFNDDGEEEENEDEETEESSSALISSTPIVNRRSRFDDDNSTEQQQQLNVSAISKRAYSPSSPPPPPPTSSTTLTTTLIDDDPVDKEEQFMIKLRRSLTELLLEVTNEELALLAKEVYLDCKTESSTPVIRKASGLTSLVQSFSGSDSDDEEKHVQSIINTTVINKSSVTRPAKENNVSNSSTKSTNKTFDEDIKSSKSKKKKSSREKSPTTSLSTSYDYKDKKHHHKKHRHRSSSSSSNSSQSRSQKKRKSSNHNEHLDYNKSKKYDDRKPIILFFLNLTQWFHRGIVRFISRSRYTITINIDVIRNDSWNINTSQVDNIQFNKPTKVLAIIVNEHIPDSDLWKFIVNSILFFQNLNIQHLIIYDYKGYIKAREASIMDYVRTYNKKNQSSLPLPTIHFLSLIDCSQTLTQVAQILCQQVKQGDIKCDSIQIDTVDHCYTKISTIPEINLALIIGPIKSSLGLHPWLTRLTEFITIDSYKQIQTTNSFNNIVQRYNQIEQRQGR</sequence>
<evidence type="ECO:0000313" key="5">
    <source>
        <dbReference type="Proteomes" id="UP000663877"/>
    </source>
</evidence>
<feature type="compositionally biased region" description="Basic and acidic residues" evidence="1">
    <location>
        <begin position="273"/>
        <end position="288"/>
    </location>
</feature>
<dbReference type="Proteomes" id="UP000663877">
    <property type="component" value="Unassembled WGS sequence"/>
</dbReference>
<feature type="compositionally biased region" description="Basic residues" evidence="1">
    <location>
        <begin position="550"/>
        <end position="561"/>
    </location>
</feature>
<dbReference type="SUPFAM" id="SSF64005">
    <property type="entry name" value="Undecaprenyl diphosphate synthase"/>
    <property type="match status" value="1"/>
</dbReference>
<feature type="compositionally biased region" description="Polar residues" evidence="1">
    <location>
        <begin position="182"/>
        <end position="199"/>
    </location>
</feature>
<dbReference type="InterPro" id="IPR036424">
    <property type="entry name" value="UPP_synth-like_sf"/>
</dbReference>
<name>A0A814IRX8_9BILA</name>
<evidence type="ECO:0000313" key="2">
    <source>
        <dbReference type="EMBL" id="CAF1027672.1"/>
    </source>
</evidence>
<feature type="compositionally biased region" description="Low complexity" evidence="1">
    <location>
        <begin position="562"/>
        <end position="572"/>
    </location>
</feature>
<feature type="compositionally biased region" description="Polar residues" evidence="1">
    <location>
        <begin position="253"/>
        <end position="263"/>
    </location>
</feature>
<feature type="compositionally biased region" description="Basic and acidic residues" evidence="1">
    <location>
        <begin position="581"/>
        <end position="590"/>
    </location>
</feature>
<dbReference type="GO" id="GO:0005884">
    <property type="term" value="C:actin filament"/>
    <property type="evidence" value="ECO:0007669"/>
    <property type="project" value="TreeGrafter"/>
</dbReference>
<organism evidence="2 5">
    <name type="scientific">Adineta steineri</name>
    <dbReference type="NCBI Taxonomy" id="433720"/>
    <lineage>
        <taxon>Eukaryota</taxon>
        <taxon>Metazoa</taxon>
        <taxon>Spiralia</taxon>
        <taxon>Gnathifera</taxon>
        <taxon>Rotifera</taxon>
        <taxon>Eurotatoria</taxon>
        <taxon>Bdelloidea</taxon>
        <taxon>Adinetida</taxon>
        <taxon>Adinetidae</taxon>
        <taxon>Adineta</taxon>
    </lineage>
</organism>
<feature type="region of interest" description="Disordered" evidence="1">
    <location>
        <begin position="148"/>
        <end position="201"/>
    </location>
</feature>
<evidence type="ECO:0000256" key="1">
    <source>
        <dbReference type="SAM" id="MobiDB-lite"/>
    </source>
</evidence>
<feature type="compositionally biased region" description="Polar residues" evidence="1">
    <location>
        <begin position="369"/>
        <end position="379"/>
    </location>
</feature>
<dbReference type="AlphaFoldDB" id="A0A814IRX8"/>
<evidence type="ECO:0000313" key="3">
    <source>
        <dbReference type="EMBL" id="CAF1063397.1"/>
    </source>
</evidence>
<evidence type="ECO:0000313" key="4">
    <source>
        <dbReference type="Proteomes" id="UP000663832"/>
    </source>
</evidence>
<reference evidence="2" key="1">
    <citation type="submission" date="2021-02" db="EMBL/GenBank/DDBJ databases">
        <authorList>
            <person name="Nowell W R."/>
        </authorList>
    </citation>
    <scope>NUCLEOTIDE SEQUENCE</scope>
</reference>
<protein>
    <submittedName>
        <fullName evidence="2">Uncharacterized protein</fullName>
    </submittedName>
</protein>
<proteinExistence type="predicted"/>
<feature type="compositionally biased region" description="Pro residues" evidence="1">
    <location>
        <begin position="164"/>
        <end position="181"/>
    </location>
</feature>
<feature type="compositionally biased region" description="Low complexity" evidence="1">
    <location>
        <begin position="290"/>
        <end position="302"/>
    </location>
</feature>
<accession>A0A814IRX8</accession>
<dbReference type="InterPro" id="IPR051412">
    <property type="entry name" value="Formin_Homology_Diaphanous_sf"/>
</dbReference>
<dbReference type="Gene3D" id="3.40.1180.10">
    <property type="entry name" value="Decaprenyl diphosphate synthase-like"/>
    <property type="match status" value="1"/>
</dbReference>
<feature type="compositionally biased region" description="Acidic residues" evidence="1">
    <location>
        <begin position="331"/>
        <end position="345"/>
    </location>
</feature>
<dbReference type="Pfam" id="PF15996">
    <property type="entry name" value="PNISR"/>
    <property type="match status" value="1"/>
</dbReference>
<feature type="compositionally biased region" description="Low complexity" evidence="1">
    <location>
        <begin position="502"/>
        <end position="515"/>
    </location>
</feature>
<dbReference type="GO" id="GO:0016765">
    <property type="term" value="F:transferase activity, transferring alkyl or aryl (other than methyl) groups"/>
    <property type="evidence" value="ECO:0007669"/>
    <property type="project" value="InterPro"/>
</dbReference>